<dbReference type="Proteomes" id="UP000002215">
    <property type="component" value="Chromosome"/>
</dbReference>
<dbReference type="InterPro" id="IPR036890">
    <property type="entry name" value="HATPase_C_sf"/>
</dbReference>
<protein>
    <submittedName>
        <fullName evidence="4">Signal transduction histidine kinase</fullName>
    </submittedName>
</protein>
<evidence type="ECO:0000313" key="4">
    <source>
        <dbReference type="EMBL" id="ACU61690.1"/>
    </source>
</evidence>
<dbReference type="SUPFAM" id="SSF48452">
    <property type="entry name" value="TPR-like"/>
    <property type="match status" value="2"/>
</dbReference>
<dbReference type="SMART" id="SM00387">
    <property type="entry name" value="HATPase_c"/>
    <property type="match status" value="1"/>
</dbReference>
<dbReference type="OrthoDB" id="1223659at2"/>
<keyword evidence="4" id="KW-0418">Kinase</keyword>
<dbReference type="Gene3D" id="3.30.565.10">
    <property type="entry name" value="Histidine kinase-like ATPase, C-terminal domain"/>
    <property type="match status" value="1"/>
</dbReference>
<organism evidence="4 5">
    <name type="scientific">Chitinophaga pinensis (strain ATCC 43595 / DSM 2588 / LMG 13176 / NBRC 15968 / NCIMB 11800 / UQM 2034)</name>
    <dbReference type="NCBI Taxonomy" id="485918"/>
    <lineage>
        <taxon>Bacteria</taxon>
        <taxon>Pseudomonadati</taxon>
        <taxon>Bacteroidota</taxon>
        <taxon>Chitinophagia</taxon>
        <taxon>Chitinophagales</taxon>
        <taxon>Chitinophagaceae</taxon>
        <taxon>Chitinophaga</taxon>
    </lineage>
</organism>
<dbReference type="GO" id="GO:0016301">
    <property type="term" value="F:kinase activity"/>
    <property type="evidence" value="ECO:0007669"/>
    <property type="project" value="UniProtKB-KW"/>
</dbReference>
<sequence>MRNALLVIFLILFTNSSLAQTSNLDELPLSELRQKLAKSANDTTKVQVQLALGHLMLQKPTQDEKDIDSAVSFATQAAALSRRLDYHFGIINAMLLSAETYYNRGDRETGLTTAQNALTFSQMHSNSDGEGRSYHLIAQYYSISDPVSLQNRILYMSKAISVFRKNGNILWLSFLLMANADLLFNADRITEGLRLLFEALNLGKGVSRRTVEGIYWNIGRISYDLGDYSNSLKYNMLAIETAKEVNDTTLQVSLINHLIASTYIKLEDYNKAIPYAVDALRLAKRYNDRSFMDAGSSILALAYTRTGELSKALALLEEMKNRAVTNPEKLSVTVELLNNLVYAERFGDAEKYVQDVTSLLKAISSENVTERMNAYNSLAAYYSEIGQVKQAYRYTELYATMAHKLNYAAGIRTAEYRYYKLVSLQGDTKSAMKHFLKEKEIKDSIDNIAKNYQISLLHIENETLEKNRHIDSLTREALISDIKLKRNQLLHKVTIGGIVLLLIIIALIYSRYRLKQRSNALLLLQKSEIDQQNISLQHLVSDKNQLIGEKDLLLKEVNHRVKNNLQIVMSLLDTQSEYVKNEKAQEAILESQNRVHAIALIHDQLYKTDNTTEINLSLYIKKLVHSLNSSLNHSMNKVAITCEIDEITLDVSQVVPVGIILNETVTNALKYAFPDHQRGHINVLVKHVGAFIEIKISDDGVGLPKDFNPTTSNTLGITLLEGLIKQLEGTFSIENNHGLTIFLKFPFKVYNKPTIVERERELPPVSKYVAN</sequence>
<dbReference type="PROSITE" id="PS50109">
    <property type="entry name" value="HIS_KIN"/>
    <property type="match status" value="1"/>
</dbReference>
<dbReference type="InterPro" id="IPR003594">
    <property type="entry name" value="HATPase_dom"/>
</dbReference>
<gene>
    <name evidence="4" type="ordered locus">Cpin_4236</name>
</gene>
<evidence type="ECO:0000256" key="2">
    <source>
        <dbReference type="SAM" id="SignalP"/>
    </source>
</evidence>
<accession>A0A979G6M1</accession>
<dbReference type="Gene3D" id="1.25.40.10">
    <property type="entry name" value="Tetratricopeptide repeat domain"/>
    <property type="match status" value="2"/>
</dbReference>
<dbReference type="EMBL" id="CP001699">
    <property type="protein sequence ID" value="ACU61690.1"/>
    <property type="molecule type" value="Genomic_DNA"/>
</dbReference>
<keyword evidence="1" id="KW-1133">Transmembrane helix</keyword>
<evidence type="ECO:0000313" key="5">
    <source>
        <dbReference type="Proteomes" id="UP000002215"/>
    </source>
</evidence>
<feature type="transmembrane region" description="Helical" evidence="1">
    <location>
        <begin position="489"/>
        <end position="509"/>
    </location>
</feature>
<dbReference type="SUPFAM" id="SSF55874">
    <property type="entry name" value="ATPase domain of HSP90 chaperone/DNA topoisomerase II/histidine kinase"/>
    <property type="match status" value="1"/>
</dbReference>
<keyword evidence="1" id="KW-0472">Membrane</keyword>
<reference evidence="5" key="1">
    <citation type="submission" date="2009-08" db="EMBL/GenBank/DDBJ databases">
        <title>The complete genome of Chitinophaga pinensis DSM 2588.</title>
        <authorList>
            <consortium name="US DOE Joint Genome Institute (JGI-PGF)"/>
            <person name="Lucas S."/>
            <person name="Copeland A."/>
            <person name="Lapidus A."/>
            <person name="Glavina del Rio T."/>
            <person name="Dalin E."/>
            <person name="Tice H."/>
            <person name="Bruce D."/>
            <person name="Goodwin L."/>
            <person name="Pitluck S."/>
            <person name="Kyrpides N."/>
            <person name="Mavromatis K."/>
            <person name="Ivanova N."/>
            <person name="Mikhailova N."/>
            <person name="Sims D."/>
            <person name="Meinche L."/>
            <person name="Brettin T."/>
            <person name="Detter J.C."/>
            <person name="Han C."/>
            <person name="Larimer F."/>
            <person name="Land M."/>
            <person name="Hauser L."/>
            <person name="Markowitz V."/>
            <person name="Cheng J.-F."/>
            <person name="Hugenholtz P."/>
            <person name="Woyke T."/>
            <person name="Wu D."/>
            <person name="Spring S."/>
            <person name="Klenk H.-P."/>
            <person name="Eisen J.A."/>
        </authorList>
    </citation>
    <scope>NUCLEOTIDE SEQUENCE [LARGE SCALE GENOMIC DNA]</scope>
    <source>
        <strain evidence="5">ATCC 43595 / DSM 2588 / LMG 13176 / NBRC 15968 / NCIMB 11800 / UQM 2034</strain>
    </source>
</reference>
<dbReference type="InterPro" id="IPR011495">
    <property type="entry name" value="Sig_transdc_His_kin_sub2_dim/P"/>
</dbReference>
<keyword evidence="1" id="KW-0812">Transmembrane</keyword>
<reference evidence="4 5" key="2">
    <citation type="journal article" date="2010" name="Stand. Genomic Sci.">
        <title>Complete genome sequence of Chitinophaga pinensis type strain (UQM 2034).</title>
        <authorList>
            <person name="Glavina Del Rio T."/>
            <person name="Abt B."/>
            <person name="Spring S."/>
            <person name="Lapidus A."/>
            <person name="Nolan M."/>
            <person name="Tice H."/>
            <person name="Copeland A."/>
            <person name="Cheng J.F."/>
            <person name="Chen F."/>
            <person name="Bruce D."/>
            <person name="Goodwin L."/>
            <person name="Pitluck S."/>
            <person name="Ivanova N."/>
            <person name="Mavromatis K."/>
            <person name="Mikhailova N."/>
            <person name="Pati A."/>
            <person name="Chen A."/>
            <person name="Palaniappan K."/>
            <person name="Land M."/>
            <person name="Hauser L."/>
            <person name="Chang Y.J."/>
            <person name="Jeffries C.D."/>
            <person name="Chain P."/>
            <person name="Saunders E."/>
            <person name="Detter J.C."/>
            <person name="Brettin T."/>
            <person name="Rohde M."/>
            <person name="Goker M."/>
            <person name="Bristow J."/>
            <person name="Eisen J.A."/>
            <person name="Markowitz V."/>
            <person name="Hugenholtz P."/>
            <person name="Kyrpides N.C."/>
            <person name="Klenk H.P."/>
            <person name="Lucas S."/>
        </authorList>
    </citation>
    <scope>NUCLEOTIDE SEQUENCE [LARGE SCALE GENOMIC DNA]</scope>
    <source>
        <strain evidence="5">ATCC 43595 / DSM 2588 / LMG 13176 / NBRC 15968 / NCIMB 11800 / UQM 2034</strain>
    </source>
</reference>
<dbReference type="RefSeq" id="WP_012791858.1">
    <property type="nucleotide sequence ID" value="NC_013132.1"/>
</dbReference>
<dbReference type="PANTHER" id="PTHR43065:SF23">
    <property type="entry name" value="SENSOR HISTIDINE KINASE PDTAS"/>
    <property type="match status" value="1"/>
</dbReference>
<dbReference type="InterPro" id="IPR011990">
    <property type="entry name" value="TPR-like_helical_dom_sf"/>
</dbReference>
<dbReference type="Pfam" id="PF07568">
    <property type="entry name" value="HisKA_2"/>
    <property type="match status" value="1"/>
</dbReference>
<evidence type="ECO:0000259" key="3">
    <source>
        <dbReference type="PROSITE" id="PS50109"/>
    </source>
</evidence>
<dbReference type="Gene3D" id="3.30.450.20">
    <property type="entry name" value="PAS domain"/>
    <property type="match status" value="1"/>
</dbReference>
<keyword evidence="4" id="KW-0808">Transferase</keyword>
<dbReference type="PANTHER" id="PTHR43065">
    <property type="entry name" value="SENSOR HISTIDINE KINASE"/>
    <property type="match status" value="1"/>
</dbReference>
<dbReference type="Pfam" id="PF02518">
    <property type="entry name" value="HATPase_c"/>
    <property type="match status" value="1"/>
</dbReference>
<feature type="chain" id="PRO_5037838454" evidence="2">
    <location>
        <begin position="20"/>
        <end position="771"/>
    </location>
</feature>
<dbReference type="InterPro" id="IPR005467">
    <property type="entry name" value="His_kinase_dom"/>
</dbReference>
<dbReference type="KEGG" id="cpi:Cpin_4236"/>
<name>A0A979G6M1_CHIPD</name>
<feature type="domain" description="Histidine kinase" evidence="3">
    <location>
        <begin position="556"/>
        <end position="749"/>
    </location>
</feature>
<evidence type="ECO:0000256" key="1">
    <source>
        <dbReference type="SAM" id="Phobius"/>
    </source>
</evidence>
<keyword evidence="2" id="KW-0732">Signal</keyword>
<feature type="signal peptide" evidence="2">
    <location>
        <begin position="1"/>
        <end position="19"/>
    </location>
</feature>
<proteinExistence type="predicted"/>
<dbReference type="AlphaFoldDB" id="A0A979G6M1"/>